<feature type="chain" id="PRO_5014779189" evidence="1">
    <location>
        <begin position="27"/>
        <end position="71"/>
    </location>
</feature>
<reference evidence="2" key="1">
    <citation type="submission" date="2018-01" db="EMBL/GenBank/DDBJ databases">
        <title>An insight into the sialome of Amazonian anophelines.</title>
        <authorList>
            <person name="Ribeiro J.M."/>
            <person name="Scarpassa V."/>
            <person name="Calvo E."/>
        </authorList>
    </citation>
    <scope>NUCLEOTIDE SEQUENCE</scope>
    <source>
        <tissue evidence="2">Salivary glands</tissue>
    </source>
</reference>
<accession>A0A2M4B2W9</accession>
<keyword evidence="1" id="KW-0732">Signal</keyword>
<feature type="signal peptide" evidence="1">
    <location>
        <begin position="1"/>
        <end position="26"/>
    </location>
</feature>
<proteinExistence type="predicted"/>
<evidence type="ECO:0000313" key="2">
    <source>
        <dbReference type="EMBL" id="MBW47312.1"/>
    </source>
</evidence>
<dbReference type="EMBL" id="GGFK01013991">
    <property type="protein sequence ID" value="MBW47312.1"/>
    <property type="molecule type" value="Transcribed_RNA"/>
</dbReference>
<evidence type="ECO:0000256" key="1">
    <source>
        <dbReference type="SAM" id="SignalP"/>
    </source>
</evidence>
<dbReference type="AlphaFoldDB" id="A0A2M4B2W9"/>
<name>A0A2M4B2W9_9DIPT</name>
<protein>
    <submittedName>
        <fullName evidence="2">Putative secreted protein</fullName>
    </submittedName>
</protein>
<organism evidence="2">
    <name type="scientific">Anopheles triannulatus</name>
    <dbReference type="NCBI Taxonomy" id="58253"/>
    <lineage>
        <taxon>Eukaryota</taxon>
        <taxon>Metazoa</taxon>
        <taxon>Ecdysozoa</taxon>
        <taxon>Arthropoda</taxon>
        <taxon>Hexapoda</taxon>
        <taxon>Insecta</taxon>
        <taxon>Pterygota</taxon>
        <taxon>Neoptera</taxon>
        <taxon>Endopterygota</taxon>
        <taxon>Diptera</taxon>
        <taxon>Nematocera</taxon>
        <taxon>Culicoidea</taxon>
        <taxon>Culicidae</taxon>
        <taxon>Anophelinae</taxon>
        <taxon>Anopheles</taxon>
    </lineage>
</organism>
<sequence>MPLFTNCTSGLLFVFVLHSSLLGSNSRIFGADFIRNSTYNCSKRLVAPVYTIKLEENDEFPQLIFDFPSHS</sequence>